<evidence type="ECO:0000313" key="3">
    <source>
        <dbReference type="Proteomes" id="UP000030765"/>
    </source>
</evidence>
<proteinExistence type="predicted"/>
<reference evidence="1 3" key="1">
    <citation type="journal article" date="2014" name="BMC Genomics">
        <title>Genome sequence of Anopheles sinensis provides insight into genetics basis of mosquito competence for malaria parasites.</title>
        <authorList>
            <person name="Zhou D."/>
            <person name="Zhang D."/>
            <person name="Ding G."/>
            <person name="Shi L."/>
            <person name="Hou Q."/>
            <person name="Ye Y."/>
            <person name="Xu Y."/>
            <person name="Zhou H."/>
            <person name="Xiong C."/>
            <person name="Li S."/>
            <person name="Yu J."/>
            <person name="Hong S."/>
            <person name="Yu X."/>
            <person name="Zou P."/>
            <person name="Chen C."/>
            <person name="Chang X."/>
            <person name="Wang W."/>
            <person name="Lv Y."/>
            <person name="Sun Y."/>
            <person name="Ma L."/>
            <person name="Shen B."/>
            <person name="Zhu C."/>
        </authorList>
    </citation>
    <scope>NUCLEOTIDE SEQUENCE [LARGE SCALE GENOMIC DNA]</scope>
</reference>
<dbReference type="EMBL" id="ATLV01023429">
    <property type="status" value="NOT_ANNOTATED_CDS"/>
    <property type="molecule type" value="Genomic_DNA"/>
</dbReference>
<protein>
    <submittedName>
        <fullName evidence="1 2">Usp family protein</fullName>
    </submittedName>
</protein>
<reference evidence="2" key="2">
    <citation type="submission" date="2020-05" db="UniProtKB">
        <authorList>
            <consortium name="EnsemblMetazoa"/>
        </authorList>
    </citation>
    <scope>IDENTIFICATION</scope>
</reference>
<evidence type="ECO:0000313" key="1">
    <source>
        <dbReference type="EMBL" id="KFB49161.1"/>
    </source>
</evidence>
<gene>
    <name evidence="1" type="ORF">ZHAS_00017318</name>
</gene>
<dbReference type="EnsemblMetazoa" id="ASIC017318-RA">
    <property type="protein sequence ID" value="ASIC017318-PA"/>
    <property type="gene ID" value="ASIC017318"/>
</dbReference>
<dbReference type="VEuPathDB" id="VectorBase:ASIC017318"/>
<dbReference type="AlphaFoldDB" id="A0A084WG17"/>
<evidence type="ECO:0000313" key="2">
    <source>
        <dbReference type="EnsemblMetazoa" id="ASIC017318-PA"/>
    </source>
</evidence>
<organism evidence="1">
    <name type="scientific">Anopheles sinensis</name>
    <name type="common">Mosquito</name>
    <dbReference type="NCBI Taxonomy" id="74873"/>
    <lineage>
        <taxon>Eukaryota</taxon>
        <taxon>Metazoa</taxon>
        <taxon>Ecdysozoa</taxon>
        <taxon>Arthropoda</taxon>
        <taxon>Hexapoda</taxon>
        <taxon>Insecta</taxon>
        <taxon>Pterygota</taxon>
        <taxon>Neoptera</taxon>
        <taxon>Endopterygota</taxon>
        <taxon>Diptera</taxon>
        <taxon>Nematocera</taxon>
        <taxon>Culicoidea</taxon>
        <taxon>Culicidae</taxon>
        <taxon>Anophelinae</taxon>
        <taxon>Anopheles</taxon>
    </lineage>
</organism>
<dbReference type="Proteomes" id="UP000030765">
    <property type="component" value="Unassembled WGS sequence"/>
</dbReference>
<sequence length="147" mass="15655">MSCVRKGFVLVDGGMVVPRLEIEAMATTVASGGNRVRPRYVGINGINNEFACFPKAKPFGAKGLGLVERKMENVLARKIGHIHTHASGAFSRFTAVTVADADGSVYFKPTVEKGAAKGWVKMVVTAFTGDKHLIVSARVCVCVCSLV</sequence>
<accession>A0A084WG17</accession>
<name>A0A084WG17_ANOSI</name>
<keyword evidence="3" id="KW-1185">Reference proteome</keyword>
<dbReference type="EMBL" id="KE525343">
    <property type="protein sequence ID" value="KFB49161.1"/>
    <property type="molecule type" value="Genomic_DNA"/>
</dbReference>